<evidence type="ECO:0000313" key="2">
    <source>
        <dbReference type="EMBL" id="KAG2494795.1"/>
    </source>
</evidence>
<organism evidence="2 3">
    <name type="scientific">Edaphochlamys debaryana</name>
    <dbReference type="NCBI Taxonomy" id="47281"/>
    <lineage>
        <taxon>Eukaryota</taxon>
        <taxon>Viridiplantae</taxon>
        <taxon>Chlorophyta</taxon>
        <taxon>core chlorophytes</taxon>
        <taxon>Chlorophyceae</taxon>
        <taxon>CS clade</taxon>
        <taxon>Chlamydomonadales</taxon>
        <taxon>Chlamydomonadales incertae sedis</taxon>
        <taxon>Edaphochlamys</taxon>
    </lineage>
</organism>
<dbReference type="EMBL" id="JAEHOE010000028">
    <property type="protein sequence ID" value="KAG2494795.1"/>
    <property type="molecule type" value="Genomic_DNA"/>
</dbReference>
<proteinExistence type="predicted"/>
<protein>
    <submittedName>
        <fullName evidence="2">Uncharacterized protein</fullName>
    </submittedName>
</protein>
<dbReference type="OrthoDB" id="553279at2759"/>
<feature type="region of interest" description="Disordered" evidence="1">
    <location>
        <begin position="73"/>
        <end position="124"/>
    </location>
</feature>
<feature type="region of interest" description="Disordered" evidence="1">
    <location>
        <begin position="980"/>
        <end position="1000"/>
    </location>
</feature>
<name>A0A835Y9D7_9CHLO</name>
<gene>
    <name evidence="2" type="ORF">HYH03_007038</name>
</gene>
<feature type="compositionally biased region" description="Low complexity" evidence="1">
    <location>
        <begin position="849"/>
        <end position="865"/>
    </location>
</feature>
<feature type="region of interest" description="Disordered" evidence="1">
    <location>
        <begin position="1242"/>
        <end position="1273"/>
    </location>
</feature>
<feature type="region of interest" description="Disordered" evidence="1">
    <location>
        <begin position="1"/>
        <end position="37"/>
    </location>
</feature>
<evidence type="ECO:0000313" key="3">
    <source>
        <dbReference type="Proteomes" id="UP000612055"/>
    </source>
</evidence>
<reference evidence="2" key="1">
    <citation type="journal article" date="2020" name="bioRxiv">
        <title>Comparative genomics of Chlamydomonas.</title>
        <authorList>
            <person name="Craig R.J."/>
            <person name="Hasan A.R."/>
            <person name="Ness R.W."/>
            <person name="Keightley P.D."/>
        </authorList>
    </citation>
    <scope>NUCLEOTIDE SEQUENCE</scope>
    <source>
        <strain evidence="2">CCAP 11/70</strain>
    </source>
</reference>
<feature type="region of interest" description="Disordered" evidence="1">
    <location>
        <begin position="838"/>
        <end position="866"/>
    </location>
</feature>
<accession>A0A835Y9D7</accession>
<dbReference type="Proteomes" id="UP000612055">
    <property type="component" value="Unassembled WGS sequence"/>
</dbReference>
<keyword evidence="3" id="KW-1185">Reference proteome</keyword>
<feature type="compositionally biased region" description="Basic and acidic residues" evidence="1">
    <location>
        <begin position="1"/>
        <end position="23"/>
    </location>
</feature>
<sequence length="1389" mass="144555">MDRDSAKAEATPETRDAETDGTREVQGSAAGRLSRPQLQALAHLRRCAPTATALSARGRRSGVGFILAAVSGAGGGGGGPPSAGRHSGPTPAGPSRPRGGGWCKRLPWPQPAGTDAAASPDVNSEGVARGWGPYVWPKPVQGGFRALPRLKVDPSLPSADPYQADDWLEYVGCLSTLPYHARGSNRRWKRRREASAAAFARAHTLSAQAMAWMLRLEAEDQSRLAEPLLESAVAAAEADEARLRTVLQQLGVGGDEAAVWTYCNGLDLEGLRGLVEELRPGLARKSVAWDSLLALAEDEACGSAPSDGAAEILCAAVVGLILLHGIPSAALEPWGGEGQGPEPMACAGVALLRSCSQLWCKLRKAPPWAVAAPGLLHFAICHGPIPSTCSGEAPAMRYAPDHVEWLLRQTMCVRGPAYVKEAELMRAVMSTMPVSGDARSASHAVPAATEAELCALARQAALLSWSCLVGGSPETLAAVADRTAEANPSRFMALMCQPWRWNQDEEDWSDGEECDDVSSHAAEPRYAAAGPEAEHLDRCGACPGPASGSTSAPAPSGPRCCLFDALFWPAGRSSGAAACHTPGASSAGAGASAAGVNGAATTPDAPEPWEAELPWLAWLGRQGLLDAPERLLSERQSGHLSYVLSYTERCAQYFATYTRTAAEGARHIAEGEALFAKEEAQTAAKLRQSGSLLPLLVKLTNGSTPLEVLRGTPDRLRPGLEEAHPGTWGRLLPGEELLKGDPGAVEAARMSCIGLACLEGTQYTLADLSLGLCVAAGSAAHARLVGGAACRPMTAAREGAADLVEIWGAALQTGWRLFGWLHELLPLGSLAPQPTWTCAPRANRHGTPGSSSSSNSQPYGQPYSSDAGAAASQRGLADALAHFVCLYPESSQLLMHLFFATRNAYEEACHREAGNASEADQSRREVRERISKLAAIALHTLAPPARERYSQRAVSVAVELCARDGFALYDSSAGTGAVRGAAEEDLSQSPSDSAGGGVAQAAAVGPQMPVYGPSSNEAQRLGALLRVAGSSPVLWAEHTFKPPGPPPPQSVAVDGAAHTSLLLCLLSVLSLAEPGKGNYPNALAFTPVVLPGAGGCARAGVEAGGAAAGISAAPKSKGQPAGGAEGGASRVLLKDIQVGCLPFASGLHKDKYQWDLLLRFMPRLTSASASAKNRAVQVALVLEGLLKRGLGAAWISGVGVEGIHAALLVAAEVRQAMLDVGRDCCVMVPHVEWKTVKELAAEAASQAKPRPERNGATSEASAPEDSDPSARASSALRQLTDTACLCRDLALLARYRGARCAADEHPTDVDTKVGALQKLEAEVLGLLQQEGGPLREGLQVDLRVMECAPGRPGELVFPAVGKQVAAGSCLAKARAERKAGKGGGKGARR</sequence>
<evidence type="ECO:0000256" key="1">
    <source>
        <dbReference type="SAM" id="MobiDB-lite"/>
    </source>
</evidence>
<comment type="caution">
    <text evidence="2">The sequence shown here is derived from an EMBL/GenBank/DDBJ whole genome shotgun (WGS) entry which is preliminary data.</text>
</comment>